<reference evidence="2" key="1">
    <citation type="submission" date="2015-09" db="EMBL/GenBank/DDBJ databases">
        <authorList>
            <consortium name="Pathogen Informatics"/>
        </authorList>
    </citation>
    <scope>NUCLEOTIDE SEQUENCE [LARGE SCALE GENOMIC DNA]</scope>
    <source>
        <strain evidence="2">Lake Konstanz</strain>
    </source>
</reference>
<organism evidence="1 2">
    <name type="scientific">Bodo saltans</name>
    <name type="common">Flagellated protozoan</name>
    <dbReference type="NCBI Taxonomy" id="75058"/>
    <lineage>
        <taxon>Eukaryota</taxon>
        <taxon>Discoba</taxon>
        <taxon>Euglenozoa</taxon>
        <taxon>Kinetoplastea</taxon>
        <taxon>Metakinetoplastina</taxon>
        <taxon>Eubodonida</taxon>
        <taxon>Bodonidae</taxon>
        <taxon>Bodo</taxon>
    </lineage>
</organism>
<name>A0A0S4II99_BODSA</name>
<protein>
    <submittedName>
        <fullName evidence="1">Uncharacterized protein</fullName>
    </submittedName>
</protein>
<dbReference type="Proteomes" id="UP000051952">
    <property type="component" value="Unassembled WGS sequence"/>
</dbReference>
<dbReference type="EMBL" id="CYKH01000105">
    <property type="protein sequence ID" value="CUE71284.1"/>
    <property type="molecule type" value="Genomic_DNA"/>
</dbReference>
<feature type="non-terminal residue" evidence="1">
    <location>
        <position position="1"/>
    </location>
</feature>
<accession>A0A0S4II99</accession>
<proteinExistence type="predicted"/>
<dbReference type="VEuPathDB" id="TriTrypDB:BSAL_52995"/>
<sequence>LSSLDLGRLDVPDLMKHLSLLTLRRKKGLMSLREHQERTLFRNLSCAREDFRHLPSCCE</sequence>
<evidence type="ECO:0000313" key="2">
    <source>
        <dbReference type="Proteomes" id="UP000051952"/>
    </source>
</evidence>
<keyword evidence="2" id="KW-1185">Reference proteome</keyword>
<gene>
    <name evidence="1" type="ORF">BSAL_52995</name>
</gene>
<dbReference type="AlphaFoldDB" id="A0A0S4II99"/>
<evidence type="ECO:0000313" key="1">
    <source>
        <dbReference type="EMBL" id="CUE71284.1"/>
    </source>
</evidence>